<evidence type="ECO:0000256" key="1">
    <source>
        <dbReference type="ARBA" id="ARBA00023015"/>
    </source>
</evidence>
<reference evidence="8" key="1">
    <citation type="submission" date="2011-12" db="EMBL/GenBank/DDBJ databases">
        <title>Complete genome sequence of Streptomyces cattleya strain DSM 46488.</title>
        <authorList>
            <person name="Ou H.-Y."/>
            <person name="Li P."/>
            <person name="Zhao C."/>
            <person name="O'Hagan D."/>
            <person name="Deng Z."/>
        </authorList>
    </citation>
    <scope>NUCLEOTIDE SEQUENCE [LARGE SCALE GENOMIC DNA]</scope>
    <source>
        <strain evidence="8">ATCC 35852 / DSM 46488 / JCM 4925 / NBRC 14057 / NRRL 8057</strain>
        <plasmid evidence="8">Plasmid pSCATT</plasmid>
    </source>
</reference>
<dbReference type="Gene3D" id="1.10.357.10">
    <property type="entry name" value="Tetracycline Repressor, domain 2"/>
    <property type="match status" value="1"/>
</dbReference>
<dbReference type="PANTHER" id="PTHR30055:SF238">
    <property type="entry name" value="MYCOFACTOCIN BIOSYNTHESIS TRANSCRIPTIONAL REGULATOR MFTR-RELATED"/>
    <property type="match status" value="1"/>
</dbReference>
<name>G8XDI4_STREN</name>
<dbReference type="SUPFAM" id="SSF46689">
    <property type="entry name" value="Homeodomain-like"/>
    <property type="match status" value="1"/>
</dbReference>
<evidence type="ECO:0000313" key="7">
    <source>
        <dbReference type="EMBL" id="AEW99130.1"/>
    </source>
</evidence>
<dbReference type="InterPro" id="IPR050109">
    <property type="entry name" value="HTH-type_TetR-like_transc_reg"/>
</dbReference>
<dbReference type="PROSITE" id="PS01081">
    <property type="entry name" value="HTH_TETR_1"/>
    <property type="match status" value="1"/>
</dbReference>
<keyword evidence="7" id="KW-0614">Plasmid</keyword>
<keyword evidence="3" id="KW-0804">Transcription</keyword>
<evidence type="ECO:0000259" key="6">
    <source>
        <dbReference type="PROSITE" id="PS50977"/>
    </source>
</evidence>
<feature type="DNA-binding region" description="H-T-H motif" evidence="4">
    <location>
        <begin position="43"/>
        <end position="62"/>
    </location>
</feature>
<organism evidence="7 8">
    <name type="scientific">Streptantibioticus cattleyicolor (strain ATCC 35852 / DSM 46488 / JCM 4925 / NBRC 14057 / NRRL 8057)</name>
    <name type="common">Streptomyces cattleya</name>
    <dbReference type="NCBI Taxonomy" id="1003195"/>
    <lineage>
        <taxon>Bacteria</taxon>
        <taxon>Bacillati</taxon>
        <taxon>Actinomycetota</taxon>
        <taxon>Actinomycetes</taxon>
        <taxon>Kitasatosporales</taxon>
        <taxon>Streptomycetaceae</taxon>
        <taxon>Streptantibioticus</taxon>
    </lineage>
</organism>
<evidence type="ECO:0000256" key="4">
    <source>
        <dbReference type="PROSITE-ProRule" id="PRU00335"/>
    </source>
</evidence>
<dbReference type="AlphaFoldDB" id="G8XDI4"/>
<keyword evidence="2 4" id="KW-0238">DNA-binding</keyword>
<keyword evidence="1" id="KW-0805">Transcription regulation</keyword>
<evidence type="ECO:0000256" key="5">
    <source>
        <dbReference type="SAM" id="MobiDB-lite"/>
    </source>
</evidence>
<dbReference type="Gene3D" id="1.10.10.60">
    <property type="entry name" value="Homeodomain-like"/>
    <property type="match status" value="1"/>
</dbReference>
<dbReference type="PRINTS" id="PR00455">
    <property type="entry name" value="HTHTETR"/>
</dbReference>
<dbReference type="Pfam" id="PF00440">
    <property type="entry name" value="TetR_N"/>
    <property type="match status" value="1"/>
</dbReference>
<feature type="region of interest" description="Disordered" evidence="5">
    <location>
        <begin position="1"/>
        <end position="20"/>
    </location>
</feature>
<dbReference type="InterPro" id="IPR023772">
    <property type="entry name" value="DNA-bd_HTH_TetR-type_CS"/>
</dbReference>
<dbReference type="EMBL" id="CP003229">
    <property type="protein sequence ID" value="AEW99130.1"/>
    <property type="molecule type" value="Genomic_DNA"/>
</dbReference>
<dbReference type="GO" id="GO:0000976">
    <property type="term" value="F:transcription cis-regulatory region binding"/>
    <property type="evidence" value="ECO:0007669"/>
    <property type="project" value="TreeGrafter"/>
</dbReference>
<keyword evidence="8" id="KW-1185">Reference proteome</keyword>
<gene>
    <name evidence="7" type="ordered locus">SCATT_p09370</name>
</gene>
<proteinExistence type="predicted"/>
<dbReference type="GO" id="GO:0003700">
    <property type="term" value="F:DNA-binding transcription factor activity"/>
    <property type="evidence" value="ECO:0007669"/>
    <property type="project" value="TreeGrafter"/>
</dbReference>
<evidence type="ECO:0000313" key="8">
    <source>
        <dbReference type="Proteomes" id="UP000007842"/>
    </source>
</evidence>
<accession>G8XDI4</accession>
<dbReference type="PATRIC" id="fig|1003195.29.peg.6734"/>
<dbReference type="KEGG" id="scy:SCATT_p09370"/>
<dbReference type="Proteomes" id="UP000007842">
    <property type="component" value="Plasmid pSCATT"/>
</dbReference>
<feature type="domain" description="HTH tetR-type" evidence="6">
    <location>
        <begin position="20"/>
        <end position="80"/>
    </location>
</feature>
<dbReference type="HOGENOM" id="CLU_069356_2_2_11"/>
<dbReference type="PANTHER" id="PTHR30055">
    <property type="entry name" value="HTH-TYPE TRANSCRIPTIONAL REGULATOR RUTR"/>
    <property type="match status" value="1"/>
</dbReference>
<dbReference type="InterPro" id="IPR009057">
    <property type="entry name" value="Homeodomain-like_sf"/>
</dbReference>
<evidence type="ECO:0000256" key="3">
    <source>
        <dbReference type="ARBA" id="ARBA00023163"/>
    </source>
</evidence>
<geneLocation type="plasmid" evidence="7 8">
    <name>pSCATT</name>
</geneLocation>
<dbReference type="InterPro" id="IPR001647">
    <property type="entry name" value="HTH_TetR"/>
</dbReference>
<dbReference type="PROSITE" id="PS50977">
    <property type="entry name" value="HTH_TETR_2"/>
    <property type="match status" value="1"/>
</dbReference>
<sequence>MGMAGSGDVPAAGLRERKKAETRQALRKAAARLFREQGFARTTVADIVEAAGVSPRTFFRYFASKEDLLLPDLAEFFDRLEAELAGRPRAEPPLPALREAMLAVLQDGPRSTLVALVHPLEGTEEAVTDRLVHAFMRREERFAELLADRVPPGPDADLRASVAAMAALSATRAVIRTVRQRRRTAEVPVGAVARLLPTAFAVLAEPGAQA</sequence>
<evidence type="ECO:0000256" key="2">
    <source>
        <dbReference type="ARBA" id="ARBA00023125"/>
    </source>
</evidence>
<protein>
    <submittedName>
        <fullName evidence="7">TetR family transcriptional regulator</fullName>
    </submittedName>
</protein>